<reference evidence="2" key="1">
    <citation type="submission" date="2015-02" db="EMBL/GenBank/DDBJ databases">
        <title>Physiological reanalysis, assessment of diazotrophy, and genome sequences of multiple isolates of Streptomyces thermoautotrophicus.</title>
        <authorList>
            <person name="MacKellar D.C."/>
            <person name="Lieber L."/>
            <person name="Norman J."/>
            <person name="Bolger A."/>
            <person name="Tobin C."/>
            <person name="Murray J.W."/>
            <person name="Friesen M."/>
            <person name="Prell J."/>
        </authorList>
    </citation>
    <scope>NUCLEOTIDE SEQUENCE [LARGE SCALE GENOMIC DNA]</scope>
    <source>
        <strain evidence="2">UBT1</strain>
    </source>
</reference>
<evidence type="ECO:0000313" key="2">
    <source>
        <dbReference type="Proteomes" id="UP000070598"/>
    </source>
</evidence>
<protein>
    <submittedName>
        <fullName evidence="1">Uncharacterized protein</fullName>
    </submittedName>
</protein>
<gene>
    <name evidence="1" type="ORF">TR74_06265</name>
</gene>
<accession>A0A132NJ91</accession>
<evidence type="ECO:0000313" key="1">
    <source>
        <dbReference type="EMBL" id="KWX09997.1"/>
    </source>
</evidence>
<dbReference type="AlphaFoldDB" id="A0A132NJ91"/>
<name>A0A132NJ91_9ACTN</name>
<sequence>EAEQPLLPADDAEPFRTRWHDIQAGFIDDPRSAVQSADQLVAELMQTLAQTFDAHKQGLEGQWQRGEQVATEDLRNALRRYRSFFNRLLSA</sequence>
<dbReference type="EMBL" id="JYIK01000659">
    <property type="protein sequence ID" value="KWX09997.1"/>
    <property type="molecule type" value="Genomic_DNA"/>
</dbReference>
<dbReference type="PATRIC" id="fig|1469144.9.peg.4277"/>
<comment type="caution">
    <text evidence="1">The sequence shown here is derived from an EMBL/GenBank/DDBJ whole genome shotgun (WGS) entry which is preliminary data.</text>
</comment>
<proteinExistence type="predicted"/>
<dbReference type="Proteomes" id="UP000070598">
    <property type="component" value="Unassembled WGS sequence"/>
</dbReference>
<feature type="non-terminal residue" evidence="1">
    <location>
        <position position="1"/>
    </location>
</feature>
<organism evidence="1 2">
    <name type="scientific">Carbonactinospora thermoautotrophica</name>
    <dbReference type="NCBI Taxonomy" id="1469144"/>
    <lineage>
        <taxon>Bacteria</taxon>
        <taxon>Bacillati</taxon>
        <taxon>Actinomycetota</taxon>
        <taxon>Actinomycetes</taxon>
        <taxon>Kitasatosporales</taxon>
        <taxon>Carbonactinosporaceae</taxon>
        <taxon>Carbonactinospora</taxon>
    </lineage>
</organism>